<feature type="non-terminal residue" evidence="6">
    <location>
        <position position="1"/>
    </location>
</feature>
<evidence type="ECO:0000256" key="3">
    <source>
        <dbReference type="SAM" id="Coils"/>
    </source>
</evidence>
<dbReference type="PANTHER" id="PTHR46551:SF1">
    <property type="entry name" value="SAP DOMAIN-CONTAINING RIBONUCLEOPROTEIN"/>
    <property type="match status" value="1"/>
</dbReference>
<reference evidence="6 7" key="1">
    <citation type="submission" date="2019-04" db="EMBL/GenBank/DDBJ databases">
        <title>Chromosome genome assembly for Takifugu flavidus.</title>
        <authorList>
            <person name="Xiao S."/>
        </authorList>
    </citation>
    <scope>NUCLEOTIDE SEQUENCE [LARGE SCALE GENOMIC DNA]</scope>
    <source>
        <strain evidence="6">HTHZ2018</strain>
        <tissue evidence="6">Muscle</tissue>
    </source>
</reference>
<name>A0A5C6MQV9_9TELE</name>
<evidence type="ECO:0000313" key="7">
    <source>
        <dbReference type="Proteomes" id="UP000324091"/>
    </source>
</evidence>
<gene>
    <name evidence="6" type="ORF">D4764_08G0011620</name>
</gene>
<dbReference type="GO" id="GO:1990904">
    <property type="term" value="C:ribonucleoprotein complex"/>
    <property type="evidence" value="ECO:0007669"/>
    <property type="project" value="UniProtKB-KW"/>
</dbReference>
<dbReference type="InterPro" id="IPR052240">
    <property type="entry name" value="SAP_domain_ribonucleoprotein"/>
</dbReference>
<proteinExistence type="inferred from homology"/>
<comment type="similarity">
    <text evidence="2">Belongs to the SAP domain-containing ribonucleoprotein family.</text>
</comment>
<dbReference type="SUPFAM" id="SSF68906">
    <property type="entry name" value="SAP domain"/>
    <property type="match status" value="1"/>
</dbReference>
<evidence type="ECO:0000256" key="2">
    <source>
        <dbReference type="ARBA" id="ARBA00046328"/>
    </source>
</evidence>
<dbReference type="InterPro" id="IPR036361">
    <property type="entry name" value="SAP_dom_sf"/>
</dbReference>
<feature type="coiled-coil region" evidence="3">
    <location>
        <begin position="98"/>
        <end position="126"/>
    </location>
</feature>
<dbReference type="InterPro" id="IPR003034">
    <property type="entry name" value="SAP_dom"/>
</dbReference>
<evidence type="ECO:0000256" key="1">
    <source>
        <dbReference type="ARBA" id="ARBA00022553"/>
    </source>
</evidence>
<keyword evidence="3" id="KW-0175">Coiled coil</keyword>
<feature type="domain" description="SAP" evidence="5">
    <location>
        <begin position="115"/>
        <end position="149"/>
    </location>
</feature>
<dbReference type="AlphaFoldDB" id="A0A5C6MQV9"/>
<keyword evidence="7" id="KW-1185">Reference proteome</keyword>
<evidence type="ECO:0000256" key="4">
    <source>
        <dbReference type="SAM" id="MobiDB-lite"/>
    </source>
</evidence>
<dbReference type="Pfam" id="PF02037">
    <property type="entry name" value="SAP"/>
    <property type="match status" value="1"/>
</dbReference>
<organism evidence="6 7">
    <name type="scientific">Takifugu flavidus</name>
    <name type="common">sansaifugu</name>
    <dbReference type="NCBI Taxonomy" id="433684"/>
    <lineage>
        <taxon>Eukaryota</taxon>
        <taxon>Metazoa</taxon>
        <taxon>Chordata</taxon>
        <taxon>Craniata</taxon>
        <taxon>Vertebrata</taxon>
        <taxon>Euteleostomi</taxon>
        <taxon>Actinopterygii</taxon>
        <taxon>Neopterygii</taxon>
        <taxon>Teleostei</taxon>
        <taxon>Neoteleostei</taxon>
        <taxon>Acanthomorphata</taxon>
        <taxon>Eupercaria</taxon>
        <taxon>Tetraodontiformes</taxon>
        <taxon>Tetradontoidea</taxon>
        <taxon>Tetraodontidae</taxon>
        <taxon>Takifugu</taxon>
    </lineage>
</organism>
<dbReference type="Gene3D" id="1.10.720.30">
    <property type="entry name" value="SAP domain"/>
    <property type="match status" value="1"/>
</dbReference>
<feature type="region of interest" description="Disordered" evidence="4">
    <location>
        <begin position="313"/>
        <end position="337"/>
    </location>
</feature>
<keyword evidence="6" id="KW-0687">Ribonucleoprotein</keyword>
<evidence type="ECO:0000313" key="6">
    <source>
        <dbReference type="EMBL" id="TWW57175.1"/>
    </source>
</evidence>
<dbReference type="GO" id="GO:0016973">
    <property type="term" value="P:poly(A)+ mRNA export from nucleus"/>
    <property type="evidence" value="ECO:0007669"/>
    <property type="project" value="TreeGrafter"/>
</dbReference>
<comment type="caution">
    <text evidence="6">The sequence shown here is derived from an EMBL/GenBank/DDBJ whole genome shotgun (WGS) entry which is preliminary data.</text>
</comment>
<dbReference type="PROSITE" id="PS50800">
    <property type="entry name" value="SAP"/>
    <property type="match status" value="1"/>
</dbReference>
<keyword evidence="1" id="KW-0597">Phosphoprotein</keyword>
<dbReference type="SMART" id="SM00513">
    <property type="entry name" value="SAP"/>
    <property type="match status" value="1"/>
</dbReference>
<evidence type="ECO:0000259" key="5">
    <source>
        <dbReference type="PROSITE" id="PS50800"/>
    </source>
</evidence>
<sequence length="337" mass="36786">QVASGSLHADTLLQFTACPAVASVPLYADTLLQFTACPAGGVSAPLRRHAAAVHRLSSRWRQCPYTQTRCCSSPPVQPTALWLNRAAVSDAGAPCVYLEEEEEAKKAKMAEVVELQKLKLAELRQECDARGLATKGNKGELIARLQAYLDEHEDDVDVDDVLVEDAEDFTKSESDGVVNDIKDPESSVETLAEKKVVKISPASTASEVKSFDFRFMIINCTFKRPRTPPKAPQVWFAGRGLRIICRSAPDLYCSTLCTTSAGPGAAGDSKAPVNIDQLKKRAERFGMNVSTISQKIEEDERLKKRKERFGALTSGRAAGAADTEAKKRKRAERFGIV</sequence>
<dbReference type="GO" id="GO:0005634">
    <property type="term" value="C:nucleus"/>
    <property type="evidence" value="ECO:0007669"/>
    <property type="project" value="TreeGrafter"/>
</dbReference>
<accession>A0A5C6MQV9</accession>
<dbReference type="PANTHER" id="PTHR46551">
    <property type="entry name" value="SAP DOMAIN-CONTAINING RIBONUCLEOPROTEIN"/>
    <property type="match status" value="1"/>
</dbReference>
<dbReference type="EMBL" id="RHFK02000021">
    <property type="protein sequence ID" value="TWW57175.1"/>
    <property type="molecule type" value="Genomic_DNA"/>
</dbReference>
<protein>
    <submittedName>
        <fullName evidence="6">SAP domain-containing ribonucleoprotein</fullName>
    </submittedName>
</protein>
<dbReference type="Proteomes" id="UP000324091">
    <property type="component" value="Chromosome 8"/>
</dbReference>